<keyword evidence="2" id="KW-1185">Reference proteome</keyword>
<proteinExistence type="predicted"/>
<evidence type="ECO:0000313" key="1">
    <source>
        <dbReference type="EMBL" id="VVA99518.1"/>
    </source>
</evidence>
<dbReference type="AlphaFoldDB" id="A0A565BD15"/>
<sequence>MLESVVVNGSWPYQIVEILFELVVYLLCPRGDLADAYELGGKLARGTGICPPKGGKEIASRWKHTILALSGLCAVLPAKAEVPNHLAFCTSHHGGGGGGDGARWWNPLCGLLRVGPFHALAVLDDTWTVEKSRAVRRGGLRAVDCDLLVSEVVPENGICRSGQAGTFGIGIGGLGLADQGISLLAIQFSVHQDEL</sequence>
<name>A0A565BD15_9BRAS</name>
<dbReference type="Proteomes" id="UP000489600">
    <property type="component" value="Unassembled WGS sequence"/>
</dbReference>
<comment type="caution">
    <text evidence="1">The sequence shown here is derived from an EMBL/GenBank/DDBJ whole genome shotgun (WGS) entry which is preliminary data.</text>
</comment>
<dbReference type="EMBL" id="CABITT030000003">
    <property type="protein sequence ID" value="VVA99518.1"/>
    <property type="molecule type" value="Genomic_DNA"/>
</dbReference>
<accession>A0A565BD15</accession>
<protein>
    <submittedName>
        <fullName evidence="1">Uncharacterized protein</fullName>
    </submittedName>
</protein>
<reference evidence="1" key="1">
    <citation type="submission" date="2019-07" db="EMBL/GenBank/DDBJ databases">
        <authorList>
            <person name="Dittberner H."/>
        </authorList>
    </citation>
    <scope>NUCLEOTIDE SEQUENCE [LARGE SCALE GENOMIC DNA]</scope>
</reference>
<evidence type="ECO:0000313" key="2">
    <source>
        <dbReference type="Proteomes" id="UP000489600"/>
    </source>
</evidence>
<organism evidence="1 2">
    <name type="scientific">Arabis nemorensis</name>
    <dbReference type="NCBI Taxonomy" id="586526"/>
    <lineage>
        <taxon>Eukaryota</taxon>
        <taxon>Viridiplantae</taxon>
        <taxon>Streptophyta</taxon>
        <taxon>Embryophyta</taxon>
        <taxon>Tracheophyta</taxon>
        <taxon>Spermatophyta</taxon>
        <taxon>Magnoliopsida</taxon>
        <taxon>eudicotyledons</taxon>
        <taxon>Gunneridae</taxon>
        <taxon>Pentapetalae</taxon>
        <taxon>rosids</taxon>
        <taxon>malvids</taxon>
        <taxon>Brassicales</taxon>
        <taxon>Brassicaceae</taxon>
        <taxon>Arabideae</taxon>
        <taxon>Arabis</taxon>
    </lineage>
</organism>
<gene>
    <name evidence="1" type="ORF">ANE_LOCUS9963</name>
</gene>